<keyword evidence="2 5" id="KW-0812">Transmembrane</keyword>
<evidence type="ECO:0000256" key="5">
    <source>
        <dbReference type="SAM" id="Phobius"/>
    </source>
</evidence>
<sequence length="449" mass="48764">MMHRLRHIFGRVSASLSIQKILFNVSWKLADTAVRMVVGLVVGVWQARYLGPEQYGLLSYAGAFVALFSALGSMGLDAIVVRDMVKKPEATSNLLGTAFVLRVLGSGLALALSVTSVIFVRPNDPEVMVYVLISAGCLVFQSVEAIDLYFQAHVVSKYTVWAKGIAFGISTLLRVVFILTNQGTMAFALVALVDAFFCAVFMIFFYRRGGGVLSRWYASLSCSLGLLRESWPLLFGTVASLINTRIGQVLIGSLLDDRAVGNYSAAARISELWLVLPGVIGASVYPSIVEAKKRGEAVYRKRLYQVFWAMAAFSIPVAALVSVSSGLIASTLYGERFSDTAPILAIHIWSGVPYFLTFVFAQVFMIEGITSLVVVSSLVGPLASFVLCYLLIPPLGVFGAAWAMLATSIVVALWGTLLLTVRTGIPFQTLQWGRYRRRATDSLAGDDSQ</sequence>
<name>Q0PHY6_SPIAU</name>
<dbReference type="InterPro" id="IPR002797">
    <property type="entry name" value="Polysacc_synth"/>
</dbReference>
<feature type="transmembrane region" description="Helical" evidence="5">
    <location>
        <begin position="185"/>
        <end position="206"/>
    </location>
</feature>
<feature type="transmembrane region" description="Helical" evidence="5">
    <location>
        <begin position="343"/>
        <end position="365"/>
    </location>
</feature>
<dbReference type="InterPro" id="IPR052556">
    <property type="entry name" value="PolySynth_Transporter"/>
</dbReference>
<feature type="transmembrane region" description="Helical" evidence="5">
    <location>
        <begin position="398"/>
        <end position="421"/>
    </location>
</feature>
<feature type="transmembrane region" description="Helical" evidence="5">
    <location>
        <begin position="303"/>
        <end position="323"/>
    </location>
</feature>
<keyword evidence="3 5" id="KW-1133">Transmembrane helix</keyword>
<accession>Q0PHY6</accession>
<dbReference type="PANTHER" id="PTHR43424">
    <property type="entry name" value="LOCUS PUTATIVE PROTEIN 1-RELATED"/>
    <property type="match status" value="1"/>
</dbReference>
<comment type="subcellular location">
    <subcellularLocation>
        <location evidence="1">Membrane</location>
        <topology evidence="1">Multi-pass membrane protein</topology>
    </subcellularLocation>
</comment>
<dbReference type="EMBL" id="DQ832182">
    <property type="protein sequence ID" value="ABH03005.1"/>
    <property type="molecule type" value="Genomic_DNA"/>
</dbReference>
<dbReference type="CDD" id="cd13128">
    <property type="entry name" value="MATE_Wzx_like"/>
    <property type="match status" value="1"/>
</dbReference>
<evidence type="ECO:0000256" key="4">
    <source>
        <dbReference type="ARBA" id="ARBA00023136"/>
    </source>
</evidence>
<dbReference type="PANTHER" id="PTHR43424:SF1">
    <property type="entry name" value="LOCUS PUTATIVE PROTEIN 1-RELATED"/>
    <property type="match status" value="1"/>
</dbReference>
<feature type="transmembrane region" description="Helical" evidence="5">
    <location>
        <begin position="272"/>
        <end position="291"/>
    </location>
</feature>
<dbReference type="AlphaFoldDB" id="Q0PHY6"/>
<protein>
    <submittedName>
        <fullName evidence="6">SpaT</fullName>
    </submittedName>
</protein>
<evidence type="ECO:0000256" key="1">
    <source>
        <dbReference type="ARBA" id="ARBA00004141"/>
    </source>
</evidence>
<feature type="transmembrane region" description="Helical" evidence="5">
    <location>
        <begin position="57"/>
        <end position="81"/>
    </location>
</feature>
<dbReference type="GO" id="GO:0016020">
    <property type="term" value="C:membrane"/>
    <property type="evidence" value="ECO:0007669"/>
    <property type="project" value="UniProtKB-SubCell"/>
</dbReference>
<evidence type="ECO:0000256" key="2">
    <source>
        <dbReference type="ARBA" id="ARBA00022692"/>
    </source>
</evidence>
<keyword evidence="4 5" id="KW-0472">Membrane</keyword>
<feature type="transmembrane region" description="Helical" evidence="5">
    <location>
        <begin position="93"/>
        <end position="121"/>
    </location>
</feature>
<dbReference type="Pfam" id="PF01943">
    <property type="entry name" value="Polysacc_synt"/>
    <property type="match status" value="1"/>
</dbReference>
<feature type="transmembrane region" description="Helical" evidence="5">
    <location>
        <begin position="158"/>
        <end position="179"/>
    </location>
</feature>
<feature type="transmembrane region" description="Helical" evidence="5">
    <location>
        <begin position="372"/>
        <end position="392"/>
    </location>
</feature>
<organism evidence="6">
    <name type="scientific">Spirochaeta aurantia</name>
    <dbReference type="NCBI Taxonomy" id="147"/>
    <lineage>
        <taxon>Bacteria</taxon>
        <taxon>Pseudomonadati</taxon>
        <taxon>Spirochaetota</taxon>
        <taxon>Spirochaetia</taxon>
        <taxon>Spirochaetales</taxon>
        <taxon>Spirochaetaceae</taxon>
        <taxon>Spirochaeta</taxon>
    </lineage>
</organism>
<evidence type="ECO:0000313" key="6">
    <source>
        <dbReference type="EMBL" id="ABH03005.1"/>
    </source>
</evidence>
<proteinExistence type="predicted"/>
<reference evidence="6" key="1">
    <citation type="submission" date="2006-06" db="EMBL/GenBank/DDBJ databases">
        <title>LGLA, the large glycolipid of Spirochaeta aurantia.</title>
        <authorList>
            <person name="Paul C.J."/>
            <person name="Vinogradov E."/>
            <person name="Tapping R.I."/>
            <person name="Perry M.B."/>
            <person name="Moyles D."/>
            <person name="Kropinski A.M."/>
        </authorList>
    </citation>
    <scope>NUCLEOTIDE SEQUENCE</scope>
</reference>
<evidence type="ECO:0000256" key="3">
    <source>
        <dbReference type="ARBA" id="ARBA00022989"/>
    </source>
</evidence>
<feature type="transmembrane region" description="Helical" evidence="5">
    <location>
        <begin position="127"/>
        <end position="146"/>
    </location>
</feature>